<evidence type="ECO:0000256" key="1">
    <source>
        <dbReference type="SAM" id="MobiDB-lite"/>
    </source>
</evidence>
<dbReference type="Proteomes" id="UP000714618">
    <property type="component" value="Unassembled WGS sequence"/>
</dbReference>
<accession>A0A9N8KAA6</accession>
<protein>
    <submittedName>
        <fullName evidence="2">Uncharacterized protein</fullName>
    </submittedName>
</protein>
<name>A0A9N8KAA6_9PEZI</name>
<dbReference type="EMBL" id="CAIJEO010000012">
    <property type="protein sequence ID" value="CAD0100604.1"/>
    <property type="molecule type" value="Genomic_DNA"/>
</dbReference>
<sequence length="633" mass="69456">MSYWKAYAFDSLGWQNANNELQLMLQLRISIRVSKRRKILDHYLLPPSDTCVTASTSIVHLRDASENIRQCLEEAYGKFSTQKCLRIPFHQPKPGRVLVPIAPDSAPCLGGTALHLLTLLHSLSCASSFEIFLRYSSYAHHALANIEGVLADSTNIDLLTLRRQLGCAIIRDEHERAESNHAKATISAESCIPGDQPMHAQPICSPPPYSPPPKTANLPKTPKKIHVVNENSDLINRAGCLKRSHACIDPEPDFLFTKSARPQPISCSPTSNDTPDVAHDAEKLSSLREATFSPTIVNTPSTVEDTHMLPSEDHTPLVIKAAQVEGDDSFAGQLLSVVRNTSPSILSTPGRSDTLSIKPTIFTKRDELPRYSVDAEKVPSQVQDQDSRNKANNLMSTSTSSNTSPPKPTMRSLHQELRMLVSAKVPLLTAQALQRIIDDLLESLDYNQKVAEIGLQETSDDLKVELQLEKDKSLEDIDAHSEHVFDDVKCQMEDLANGHLLAFEDMLQRTGEQLKQTLKAFLLVLAKAMLTGKLDDDAQTANMNATNAAGPQEEDSLAASNTHSANFVSPGIADSPAITATKLFLHEFGSLCTSAKVEVLERLASQNTAEIFLTVDKGLREAWVASWTGQVPS</sequence>
<evidence type="ECO:0000313" key="2">
    <source>
        <dbReference type="EMBL" id="CAD0100604.1"/>
    </source>
</evidence>
<dbReference type="AlphaFoldDB" id="A0A9N8KAA6"/>
<organism evidence="2 3">
    <name type="scientific">Aureobasidium mustum</name>
    <dbReference type="NCBI Taxonomy" id="2773714"/>
    <lineage>
        <taxon>Eukaryota</taxon>
        <taxon>Fungi</taxon>
        <taxon>Dikarya</taxon>
        <taxon>Ascomycota</taxon>
        <taxon>Pezizomycotina</taxon>
        <taxon>Dothideomycetes</taxon>
        <taxon>Dothideomycetidae</taxon>
        <taxon>Dothideales</taxon>
        <taxon>Saccotheciaceae</taxon>
        <taxon>Aureobasidium</taxon>
    </lineage>
</organism>
<feature type="non-terminal residue" evidence="2">
    <location>
        <position position="1"/>
    </location>
</feature>
<evidence type="ECO:0000313" key="3">
    <source>
        <dbReference type="Proteomes" id="UP000714618"/>
    </source>
</evidence>
<gene>
    <name evidence="2" type="ORF">AWRI4233_LOCUS9429</name>
</gene>
<dbReference type="OrthoDB" id="3881291at2759"/>
<keyword evidence="3" id="KW-1185">Reference proteome</keyword>
<feature type="region of interest" description="Disordered" evidence="1">
    <location>
        <begin position="375"/>
        <end position="410"/>
    </location>
</feature>
<comment type="caution">
    <text evidence="2">The sequence shown here is derived from an EMBL/GenBank/DDBJ whole genome shotgun (WGS) entry which is preliminary data.</text>
</comment>
<proteinExistence type="predicted"/>
<reference evidence="2" key="1">
    <citation type="submission" date="2020-06" db="EMBL/GenBank/DDBJ databases">
        <authorList>
            <person name="Onetto C."/>
        </authorList>
    </citation>
    <scope>NUCLEOTIDE SEQUENCE</scope>
</reference>
<feature type="compositionally biased region" description="Polar residues" evidence="1">
    <location>
        <begin position="380"/>
        <end position="395"/>
    </location>
</feature>